<evidence type="ECO:0000313" key="3">
    <source>
        <dbReference type="Proteomes" id="UP001500886"/>
    </source>
</evidence>
<name>A0ABP6G6J2_9ACTN</name>
<dbReference type="Gene3D" id="3.40.630.30">
    <property type="match status" value="1"/>
</dbReference>
<proteinExistence type="predicted"/>
<dbReference type="PROSITE" id="PS51186">
    <property type="entry name" value="GNAT"/>
    <property type="match status" value="1"/>
</dbReference>
<sequence length="185" mass="21107">MTVHPRRFDHTHAAELRELLLDVHDDCYAQSENRDGFDSRERFAWFLDRWSQRPGWDCVVGYDGDEAAGFAYGAPLVSASPWWDKVSGLEPGFAREDGTRTFAVSEIMVRPRWRKTGTAALLHEELLRGRPEERATLLVNSAHPKVQALYEEWGYVPVGHTRPYDDAPVMTAMVRPLAGRDRPGR</sequence>
<dbReference type="SUPFAM" id="SSF55729">
    <property type="entry name" value="Acyl-CoA N-acyltransferases (Nat)"/>
    <property type="match status" value="1"/>
</dbReference>
<dbReference type="Proteomes" id="UP001500886">
    <property type="component" value="Unassembled WGS sequence"/>
</dbReference>
<gene>
    <name evidence="2" type="ORF">GCM10010315_23850</name>
</gene>
<dbReference type="InterPro" id="IPR016181">
    <property type="entry name" value="Acyl_CoA_acyltransferase"/>
</dbReference>
<evidence type="ECO:0000313" key="2">
    <source>
        <dbReference type="EMBL" id="GAA2715214.1"/>
    </source>
</evidence>
<protein>
    <submittedName>
        <fullName evidence="2">GNAT family N-acetyltransferase</fullName>
    </submittedName>
</protein>
<feature type="domain" description="N-acetyltransferase" evidence="1">
    <location>
        <begin position="14"/>
        <end position="178"/>
    </location>
</feature>
<dbReference type="Pfam" id="PF00583">
    <property type="entry name" value="Acetyltransf_1"/>
    <property type="match status" value="1"/>
</dbReference>
<dbReference type="InterPro" id="IPR000182">
    <property type="entry name" value="GNAT_dom"/>
</dbReference>
<evidence type="ECO:0000259" key="1">
    <source>
        <dbReference type="PROSITE" id="PS51186"/>
    </source>
</evidence>
<keyword evidence="3" id="KW-1185">Reference proteome</keyword>
<reference evidence="3" key="1">
    <citation type="journal article" date="2019" name="Int. J. Syst. Evol. Microbiol.">
        <title>The Global Catalogue of Microorganisms (GCM) 10K type strain sequencing project: providing services to taxonomists for standard genome sequencing and annotation.</title>
        <authorList>
            <consortium name="The Broad Institute Genomics Platform"/>
            <consortium name="The Broad Institute Genome Sequencing Center for Infectious Disease"/>
            <person name="Wu L."/>
            <person name="Ma J."/>
        </authorList>
    </citation>
    <scope>NUCLEOTIDE SEQUENCE [LARGE SCALE GENOMIC DNA]</scope>
    <source>
        <strain evidence="3">JCM 4542</strain>
    </source>
</reference>
<accession>A0ABP6G6J2</accession>
<dbReference type="EMBL" id="BAAASL010000008">
    <property type="protein sequence ID" value="GAA2715214.1"/>
    <property type="molecule type" value="Genomic_DNA"/>
</dbReference>
<comment type="caution">
    <text evidence="2">The sequence shown here is derived from an EMBL/GenBank/DDBJ whole genome shotgun (WGS) entry which is preliminary data.</text>
</comment>
<organism evidence="2 3">
    <name type="scientific">Streptomyces luteosporeus</name>
    <dbReference type="NCBI Taxonomy" id="173856"/>
    <lineage>
        <taxon>Bacteria</taxon>
        <taxon>Bacillati</taxon>
        <taxon>Actinomycetota</taxon>
        <taxon>Actinomycetes</taxon>
        <taxon>Kitasatosporales</taxon>
        <taxon>Streptomycetaceae</taxon>
        <taxon>Streptomyces</taxon>
    </lineage>
</organism>